<dbReference type="PANTHER" id="PTHR30592">
    <property type="entry name" value="FORMATE DEHYDROGENASE"/>
    <property type="match status" value="1"/>
</dbReference>
<dbReference type="HAMAP" id="MF_00187">
    <property type="entry name" value="FdhD"/>
    <property type="match status" value="1"/>
</dbReference>
<keyword evidence="2 3" id="KW-0501">Molybdenum cofactor biosynthesis</keyword>
<dbReference type="PANTHER" id="PTHR30592:SF1">
    <property type="entry name" value="SULFUR CARRIER PROTEIN FDHD"/>
    <property type="match status" value="1"/>
</dbReference>
<name>A0ABV1JIM4_9ACTN</name>
<comment type="similarity">
    <text evidence="3">Belongs to the FdhD family.</text>
</comment>
<proteinExistence type="inferred from homology"/>
<dbReference type="EMBL" id="JBBNOP010000018">
    <property type="protein sequence ID" value="MEQ3364206.1"/>
    <property type="molecule type" value="Genomic_DNA"/>
</dbReference>
<dbReference type="Pfam" id="PF02634">
    <property type="entry name" value="FdhD-NarQ"/>
    <property type="match status" value="1"/>
</dbReference>
<keyword evidence="5" id="KW-1185">Reference proteome</keyword>
<dbReference type="SUPFAM" id="SSF53927">
    <property type="entry name" value="Cytidine deaminase-like"/>
    <property type="match status" value="1"/>
</dbReference>
<dbReference type="PIRSF" id="PIRSF015626">
    <property type="entry name" value="FdhD"/>
    <property type="match status" value="1"/>
</dbReference>
<dbReference type="NCBIfam" id="TIGR00129">
    <property type="entry name" value="fdhD_narQ"/>
    <property type="match status" value="1"/>
</dbReference>
<gene>
    <name evidence="3 4" type="primary">fdhD</name>
    <name evidence="4" type="ORF">AAA083_14590</name>
</gene>
<protein>
    <recommendedName>
        <fullName evidence="3">Protein FdhD</fullName>
    </recommendedName>
</protein>
<sequence>MESNSYSKPYSAWYVAEANWVPVTEVVAVEESVGIYYDGQLIEEASCTPEDLKDLAIGYLYTSGTIECLDDVSCVEDGIGEAGLEVRVLSSNQRRIAESPRLPLRADATAGEFRVSPEAVHRASAALLGAQRMHRGTGATHAAAFADLAGGYRCIREDIGRHNAVDKLIGALLGSSTAPASGFVHLSSRCALDLAKKCAVFGIRLISTVSAPTSAVIEFADRQGIALCAFSRNGHFTVYTHPENLSR</sequence>
<dbReference type="Proteomes" id="UP001487305">
    <property type="component" value="Unassembled WGS sequence"/>
</dbReference>
<evidence type="ECO:0000313" key="4">
    <source>
        <dbReference type="EMBL" id="MEQ3364206.1"/>
    </source>
</evidence>
<organism evidence="4 5">
    <name type="scientific">Raoultibacter massiliensis</name>
    <dbReference type="NCBI Taxonomy" id="1852371"/>
    <lineage>
        <taxon>Bacteria</taxon>
        <taxon>Bacillati</taxon>
        <taxon>Actinomycetota</taxon>
        <taxon>Coriobacteriia</taxon>
        <taxon>Eggerthellales</taxon>
        <taxon>Eggerthellaceae</taxon>
        <taxon>Raoultibacter</taxon>
    </lineage>
</organism>
<comment type="caution">
    <text evidence="4">The sequence shown here is derived from an EMBL/GenBank/DDBJ whole genome shotgun (WGS) entry which is preliminary data.</text>
</comment>
<comment type="function">
    <text evidence="3">Required for formate dehydrogenase (FDH) activity.</text>
</comment>
<reference evidence="4 5" key="1">
    <citation type="submission" date="2024-04" db="EMBL/GenBank/DDBJ databases">
        <title>Human intestinal bacterial collection.</title>
        <authorList>
            <person name="Pauvert C."/>
            <person name="Hitch T.C.A."/>
            <person name="Clavel T."/>
        </authorList>
    </citation>
    <scope>NUCLEOTIDE SEQUENCE [LARGE SCALE GENOMIC DNA]</scope>
    <source>
        <strain evidence="4 5">CLA-KB-H42</strain>
    </source>
</reference>
<evidence type="ECO:0000256" key="1">
    <source>
        <dbReference type="ARBA" id="ARBA00022490"/>
    </source>
</evidence>
<evidence type="ECO:0000256" key="2">
    <source>
        <dbReference type="ARBA" id="ARBA00023150"/>
    </source>
</evidence>
<dbReference type="InterPro" id="IPR003786">
    <property type="entry name" value="FdhD"/>
</dbReference>
<dbReference type="Gene3D" id="3.10.20.10">
    <property type="match status" value="1"/>
</dbReference>
<comment type="subcellular location">
    <subcellularLocation>
        <location evidence="3">Cytoplasm</location>
    </subcellularLocation>
</comment>
<accession>A0ABV1JIM4</accession>
<dbReference type="InterPro" id="IPR016193">
    <property type="entry name" value="Cytidine_deaminase-like"/>
</dbReference>
<evidence type="ECO:0000313" key="5">
    <source>
        <dbReference type="Proteomes" id="UP001487305"/>
    </source>
</evidence>
<evidence type="ECO:0000256" key="3">
    <source>
        <dbReference type="HAMAP-Rule" id="MF_00187"/>
    </source>
</evidence>
<dbReference type="RefSeq" id="WP_349227948.1">
    <property type="nucleotide sequence ID" value="NZ_JBBNOP010000018.1"/>
</dbReference>
<comment type="caution">
    <text evidence="3">Lacks conserved residue(s) required for the propagation of feature annotation.</text>
</comment>
<keyword evidence="1 3" id="KW-0963">Cytoplasm</keyword>
<dbReference type="Gene3D" id="3.40.140.10">
    <property type="entry name" value="Cytidine Deaminase, domain 2"/>
    <property type="match status" value="1"/>
</dbReference>